<dbReference type="Proteomes" id="UP001157355">
    <property type="component" value="Unassembled WGS sequence"/>
</dbReference>
<gene>
    <name evidence="1" type="ORF">GCM10010873_32410</name>
</gene>
<comment type="caution">
    <text evidence="1">The sequence shown here is derived from an EMBL/GenBank/DDBJ whole genome shotgun (WGS) entry which is preliminary data.</text>
</comment>
<sequence>MSHKATNWAIEQRGLKPTAKVVLFHLADRHNPDNGCFPSQERLAADCEISRASLNKQLAVLEARGLLRRIQRRSETTKRQLSTRYVFPFEDGFDDVPSAPTPVENKPTDPAPQFGLELPCPDSRHGAVSSFDAKPCPENDESRVQNLDTNLVREPLREPCVCGDAADIEKSFREFWEVYPRKRDLTKSKALFEKAAQSGVRVKVILNAAKRYRAENAGNKAMYLAYADNWLDARRWEDYPDDAEVKAPNSVIANVAAFWAKKIKSNAHIPQTAISREVAACMIGNGLVLESDLRRVGVTL</sequence>
<evidence type="ECO:0008006" key="3">
    <source>
        <dbReference type="Google" id="ProtNLM"/>
    </source>
</evidence>
<dbReference type="EMBL" id="BSPP01000011">
    <property type="protein sequence ID" value="GLS88267.1"/>
    <property type="molecule type" value="Genomic_DNA"/>
</dbReference>
<accession>A0AA37TV43</accession>
<dbReference type="SUPFAM" id="SSF46785">
    <property type="entry name" value="Winged helix' DNA-binding domain"/>
    <property type="match status" value="1"/>
</dbReference>
<dbReference type="InterPro" id="IPR036390">
    <property type="entry name" value="WH_DNA-bd_sf"/>
</dbReference>
<dbReference type="Gene3D" id="1.10.10.10">
    <property type="entry name" value="Winged helix-like DNA-binding domain superfamily/Winged helix DNA-binding domain"/>
    <property type="match status" value="1"/>
</dbReference>
<proteinExistence type="predicted"/>
<reference evidence="1 2" key="1">
    <citation type="journal article" date="2014" name="Int. J. Syst. Evol. Microbiol.">
        <title>Complete genome sequence of Corynebacterium casei LMG S-19264T (=DSM 44701T), isolated from a smear-ripened cheese.</title>
        <authorList>
            <consortium name="US DOE Joint Genome Institute (JGI-PGF)"/>
            <person name="Walter F."/>
            <person name="Albersmeier A."/>
            <person name="Kalinowski J."/>
            <person name="Ruckert C."/>
        </authorList>
    </citation>
    <scope>NUCLEOTIDE SEQUENCE [LARGE SCALE GENOMIC DNA]</scope>
    <source>
        <strain evidence="1 2">NBRC 111766</strain>
    </source>
</reference>
<dbReference type="InterPro" id="IPR036388">
    <property type="entry name" value="WH-like_DNA-bd_sf"/>
</dbReference>
<name>A0AA37TV43_9RHOB</name>
<evidence type="ECO:0000313" key="1">
    <source>
        <dbReference type="EMBL" id="GLS88267.1"/>
    </source>
</evidence>
<organism evidence="1 2">
    <name type="scientific">Cypionkella aquatica</name>
    <dbReference type="NCBI Taxonomy" id="1756042"/>
    <lineage>
        <taxon>Bacteria</taxon>
        <taxon>Pseudomonadati</taxon>
        <taxon>Pseudomonadota</taxon>
        <taxon>Alphaproteobacteria</taxon>
        <taxon>Rhodobacterales</taxon>
        <taxon>Paracoccaceae</taxon>
        <taxon>Cypionkella</taxon>
    </lineage>
</organism>
<keyword evidence="2" id="KW-1185">Reference proteome</keyword>
<dbReference type="AlphaFoldDB" id="A0AA37TV43"/>
<protein>
    <recommendedName>
        <fullName evidence="3">Helix-turn-helix domain-containing protein</fullName>
    </recommendedName>
</protein>
<dbReference type="RefSeq" id="WP_284326438.1">
    <property type="nucleotide sequence ID" value="NZ_BSPP01000011.1"/>
</dbReference>
<dbReference type="Pfam" id="PF13730">
    <property type="entry name" value="HTH_36"/>
    <property type="match status" value="1"/>
</dbReference>
<evidence type="ECO:0000313" key="2">
    <source>
        <dbReference type="Proteomes" id="UP001157355"/>
    </source>
</evidence>